<dbReference type="SMART" id="SM00382">
    <property type="entry name" value="AAA"/>
    <property type="match status" value="1"/>
</dbReference>
<keyword evidence="5 7" id="KW-1133">Transmembrane helix</keyword>
<comment type="subcellular location">
    <subcellularLocation>
        <location evidence="1">Cell membrane</location>
        <topology evidence="1">Multi-pass membrane protein</topology>
    </subcellularLocation>
</comment>
<proteinExistence type="predicted"/>
<dbReference type="PROSITE" id="PS51257">
    <property type="entry name" value="PROKAR_LIPOPROTEIN"/>
    <property type="match status" value="1"/>
</dbReference>
<keyword evidence="6 7" id="KW-0472">Membrane</keyword>
<protein>
    <submittedName>
        <fullName evidence="10">Cyclic peptide export ABC transporter</fullName>
    </submittedName>
</protein>
<evidence type="ECO:0000313" key="10">
    <source>
        <dbReference type="EMBL" id="MFC4314143.1"/>
    </source>
</evidence>
<dbReference type="Proteomes" id="UP001595904">
    <property type="component" value="Unassembled WGS sequence"/>
</dbReference>
<feature type="domain" description="ABC transmembrane type-1" evidence="9">
    <location>
        <begin position="11"/>
        <end position="272"/>
    </location>
</feature>
<keyword evidence="3" id="KW-0547">Nucleotide-binding</keyword>
<dbReference type="InterPro" id="IPR027417">
    <property type="entry name" value="P-loop_NTPase"/>
</dbReference>
<dbReference type="SUPFAM" id="SSF52540">
    <property type="entry name" value="P-loop containing nucleoside triphosphate hydrolases"/>
    <property type="match status" value="1"/>
</dbReference>
<evidence type="ECO:0000259" key="8">
    <source>
        <dbReference type="PROSITE" id="PS50893"/>
    </source>
</evidence>
<dbReference type="PROSITE" id="PS50929">
    <property type="entry name" value="ABC_TM1F"/>
    <property type="match status" value="1"/>
</dbReference>
<feature type="transmembrane region" description="Helical" evidence="7">
    <location>
        <begin position="228"/>
        <end position="253"/>
    </location>
</feature>
<feature type="transmembrane region" description="Helical" evidence="7">
    <location>
        <begin position="146"/>
        <end position="164"/>
    </location>
</feature>
<evidence type="ECO:0000313" key="11">
    <source>
        <dbReference type="Proteomes" id="UP001595904"/>
    </source>
</evidence>
<sequence length="529" mass="58646">MLSFLIRRFRGALLAAAIASVISGSCSVFLVSQINVVLAAQTTAPLQGLKFALSAVAAMCAHMFSAMLFQNLRQRAGAELREYISGQVMQAPFRYLERVGSASVQSALSEHTASVTQFFVSVPALLTSGAIVVGCLIYLMVLSPRIFLVTLPFVALGAFGYHLAHLKAINYLRSGTAEQERLFEHFRSLTEGAKELRLNRAKRRFFSDSVLSRSIESVRRQRTVGMSLFVAASSWGNFLIYAFLGLVLFVIAGDIPDRARVLTGFALVMVYMVGPLQALLVSIPNANLVKVAAERIEALVRGMKSTELEVTAVSEGALRSIELQSIRHRYHDPQSNESFHVGPIDLRFAPGEVTFLVGGNGSGKTTLAKVLVGLYPPEAGAILLNDELIDDANRDRYRQQFSAVFSDFHLFDSLLEQRRPELDERGNRLLARLQLLHKVQLREGAFTTRSLSHGQRKRLALVVACLEDRPVLVFDEWAADQDPGFKNIFYREVLAELREEGKSVVVISHDDRYFDVADRIVRLENGLVV</sequence>
<dbReference type="PANTHER" id="PTHR24221">
    <property type="entry name" value="ATP-BINDING CASSETTE SUB-FAMILY B"/>
    <property type="match status" value="1"/>
</dbReference>
<dbReference type="NCBIfam" id="TIGR01194">
    <property type="entry name" value="cyc_pep_trnsptr"/>
    <property type="match status" value="1"/>
</dbReference>
<dbReference type="PROSITE" id="PS50893">
    <property type="entry name" value="ABC_TRANSPORTER_2"/>
    <property type="match status" value="1"/>
</dbReference>
<dbReference type="PANTHER" id="PTHR24221:SF654">
    <property type="entry name" value="ATP-BINDING CASSETTE SUB-FAMILY B MEMBER 6"/>
    <property type="match status" value="1"/>
</dbReference>
<evidence type="ECO:0000256" key="4">
    <source>
        <dbReference type="ARBA" id="ARBA00022840"/>
    </source>
</evidence>
<gene>
    <name evidence="10" type="ORF">ACFPN2_34030</name>
</gene>
<evidence type="ECO:0000256" key="5">
    <source>
        <dbReference type="ARBA" id="ARBA00022989"/>
    </source>
</evidence>
<dbReference type="InterPro" id="IPR005898">
    <property type="entry name" value="Cyc_pep_transpt_SyrD/YojI"/>
</dbReference>
<evidence type="ECO:0000256" key="2">
    <source>
        <dbReference type="ARBA" id="ARBA00022692"/>
    </source>
</evidence>
<evidence type="ECO:0000256" key="1">
    <source>
        <dbReference type="ARBA" id="ARBA00004651"/>
    </source>
</evidence>
<comment type="caution">
    <text evidence="10">The sequence shown here is derived from an EMBL/GenBank/DDBJ whole genome shotgun (WGS) entry which is preliminary data.</text>
</comment>
<keyword evidence="4" id="KW-0067">ATP-binding</keyword>
<evidence type="ECO:0000256" key="6">
    <source>
        <dbReference type="ARBA" id="ARBA00023136"/>
    </source>
</evidence>
<reference evidence="11" key="1">
    <citation type="journal article" date="2019" name="Int. J. Syst. Evol. Microbiol.">
        <title>The Global Catalogue of Microorganisms (GCM) 10K type strain sequencing project: providing services to taxonomists for standard genome sequencing and annotation.</title>
        <authorList>
            <consortium name="The Broad Institute Genomics Platform"/>
            <consortium name="The Broad Institute Genome Sequencing Center for Infectious Disease"/>
            <person name="Wu L."/>
            <person name="Ma J."/>
        </authorList>
    </citation>
    <scope>NUCLEOTIDE SEQUENCE [LARGE SCALE GENOMIC DNA]</scope>
    <source>
        <strain evidence="11">CGMCC 1.10759</strain>
    </source>
</reference>
<evidence type="ECO:0000256" key="3">
    <source>
        <dbReference type="ARBA" id="ARBA00022741"/>
    </source>
</evidence>
<feature type="transmembrane region" description="Helical" evidence="7">
    <location>
        <begin position="49"/>
        <end position="69"/>
    </location>
</feature>
<dbReference type="RefSeq" id="WP_380605083.1">
    <property type="nucleotide sequence ID" value="NZ_JBHSDU010000015.1"/>
</dbReference>
<dbReference type="EMBL" id="JBHSDU010000015">
    <property type="protein sequence ID" value="MFC4314143.1"/>
    <property type="molecule type" value="Genomic_DNA"/>
</dbReference>
<organism evidence="10 11">
    <name type="scientific">Steroidobacter flavus</name>
    <dbReference type="NCBI Taxonomy" id="1842136"/>
    <lineage>
        <taxon>Bacteria</taxon>
        <taxon>Pseudomonadati</taxon>
        <taxon>Pseudomonadota</taxon>
        <taxon>Gammaproteobacteria</taxon>
        <taxon>Steroidobacterales</taxon>
        <taxon>Steroidobacteraceae</taxon>
        <taxon>Steroidobacter</taxon>
    </lineage>
</organism>
<accession>A0ABV8T3C1</accession>
<dbReference type="Gene3D" id="3.40.50.300">
    <property type="entry name" value="P-loop containing nucleotide triphosphate hydrolases"/>
    <property type="match status" value="1"/>
</dbReference>
<dbReference type="InterPro" id="IPR003593">
    <property type="entry name" value="AAA+_ATPase"/>
</dbReference>
<feature type="transmembrane region" description="Helical" evidence="7">
    <location>
        <begin position="118"/>
        <end position="140"/>
    </location>
</feature>
<dbReference type="CDD" id="cd03228">
    <property type="entry name" value="ABCC_MRP_Like"/>
    <property type="match status" value="1"/>
</dbReference>
<dbReference type="Pfam" id="PF00005">
    <property type="entry name" value="ABC_tran"/>
    <property type="match status" value="1"/>
</dbReference>
<dbReference type="InterPro" id="IPR036640">
    <property type="entry name" value="ABC1_TM_sf"/>
</dbReference>
<dbReference type="SUPFAM" id="SSF90123">
    <property type="entry name" value="ABC transporter transmembrane region"/>
    <property type="match status" value="1"/>
</dbReference>
<evidence type="ECO:0000256" key="7">
    <source>
        <dbReference type="SAM" id="Phobius"/>
    </source>
</evidence>
<keyword evidence="11" id="KW-1185">Reference proteome</keyword>
<evidence type="ECO:0000259" key="9">
    <source>
        <dbReference type="PROSITE" id="PS50929"/>
    </source>
</evidence>
<dbReference type="Gene3D" id="1.20.1560.10">
    <property type="entry name" value="ABC transporter type 1, transmembrane domain"/>
    <property type="match status" value="1"/>
</dbReference>
<dbReference type="InterPro" id="IPR039421">
    <property type="entry name" value="Type_1_exporter"/>
</dbReference>
<dbReference type="InterPro" id="IPR011527">
    <property type="entry name" value="ABC1_TM_dom"/>
</dbReference>
<feature type="transmembrane region" description="Helical" evidence="7">
    <location>
        <begin position="259"/>
        <end position="281"/>
    </location>
</feature>
<keyword evidence="2 7" id="KW-0812">Transmembrane</keyword>
<name>A0ABV8T3C1_9GAMM</name>
<dbReference type="InterPro" id="IPR003439">
    <property type="entry name" value="ABC_transporter-like_ATP-bd"/>
</dbReference>
<feature type="domain" description="ABC transporter" evidence="8">
    <location>
        <begin position="321"/>
        <end position="529"/>
    </location>
</feature>